<dbReference type="InterPro" id="IPR036736">
    <property type="entry name" value="ACP-like_sf"/>
</dbReference>
<dbReference type="FunFam" id="3.40.50.980:FF:000001">
    <property type="entry name" value="Non-ribosomal peptide synthetase"/>
    <property type="match status" value="1"/>
</dbReference>
<dbReference type="Gene3D" id="3.40.50.1820">
    <property type="entry name" value="alpha/beta hydrolase"/>
    <property type="match status" value="1"/>
</dbReference>
<dbReference type="SUPFAM" id="SSF53335">
    <property type="entry name" value="S-adenosyl-L-methionine-dependent methyltransferases"/>
    <property type="match status" value="1"/>
</dbReference>
<dbReference type="InterPro" id="IPR029063">
    <property type="entry name" value="SAM-dependent_MTases_sf"/>
</dbReference>
<dbReference type="InterPro" id="IPR045851">
    <property type="entry name" value="AMP-bd_C_sf"/>
</dbReference>
<dbReference type="GO" id="GO:0009366">
    <property type="term" value="C:enterobactin synthetase complex"/>
    <property type="evidence" value="ECO:0007669"/>
    <property type="project" value="TreeGrafter"/>
</dbReference>
<dbReference type="Gene3D" id="3.40.50.980">
    <property type="match status" value="2"/>
</dbReference>
<dbReference type="EMBL" id="JAFMYU010000013">
    <property type="protein sequence ID" value="MBO0932635.1"/>
    <property type="molecule type" value="Genomic_DNA"/>
</dbReference>
<dbReference type="GO" id="GO:0005829">
    <property type="term" value="C:cytosol"/>
    <property type="evidence" value="ECO:0007669"/>
    <property type="project" value="TreeGrafter"/>
</dbReference>
<dbReference type="InterPro" id="IPR010071">
    <property type="entry name" value="AA_adenyl_dom"/>
</dbReference>
<name>A0A939K1U8_9BACT</name>
<dbReference type="PROSITE" id="PS00455">
    <property type="entry name" value="AMP_BINDING"/>
    <property type="match status" value="1"/>
</dbReference>
<dbReference type="Gene3D" id="1.10.1200.10">
    <property type="entry name" value="ACP-like"/>
    <property type="match status" value="1"/>
</dbReference>
<evidence type="ECO:0000313" key="6">
    <source>
        <dbReference type="EMBL" id="MBO0932635.1"/>
    </source>
</evidence>
<dbReference type="SMART" id="SM00823">
    <property type="entry name" value="PKS_PP"/>
    <property type="match status" value="1"/>
</dbReference>
<dbReference type="Pfam" id="PF00975">
    <property type="entry name" value="Thioesterase"/>
    <property type="match status" value="1"/>
</dbReference>
<dbReference type="InterPro" id="IPR013217">
    <property type="entry name" value="Methyltransf_12"/>
</dbReference>
<dbReference type="Pfam" id="PF00501">
    <property type="entry name" value="AMP-binding"/>
    <property type="match status" value="1"/>
</dbReference>
<dbReference type="InterPro" id="IPR020806">
    <property type="entry name" value="PKS_PP-bd"/>
</dbReference>
<dbReference type="SUPFAM" id="SSF52777">
    <property type="entry name" value="CoA-dependent acyltransferases"/>
    <property type="match status" value="2"/>
</dbReference>
<feature type="region of interest" description="Disordered" evidence="4">
    <location>
        <begin position="859"/>
        <end position="886"/>
    </location>
</feature>
<organism evidence="6 7">
    <name type="scientific">Fibrella aquatilis</name>
    <dbReference type="NCBI Taxonomy" id="2817059"/>
    <lineage>
        <taxon>Bacteria</taxon>
        <taxon>Pseudomonadati</taxon>
        <taxon>Bacteroidota</taxon>
        <taxon>Cytophagia</taxon>
        <taxon>Cytophagales</taxon>
        <taxon>Spirosomataceae</taxon>
        <taxon>Fibrella</taxon>
    </lineage>
</organism>
<evidence type="ECO:0000256" key="4">
    <source>
        <dbReference type="SAM" id="MobiDB-lite"/>
    </source>
</evidence>
<keyword evidence="7" id="KW-1185">Reference proteome</keyword>
<comment type="caution">
    <text evidence="6">The sequence shown here is derived from an EMBL/GenBank/DDBJ whole genome shotgun (WGS) entry which is preliminary data.</text>
</comment>
<evidence type="ECO:0000313" key="7">
    <source>
        <dbReference type="Proteomes" id="UP000664795"/>
    </source>
</evidence>
<dbReference type="PANTHER" id="PTHR45527">
    <property type="entry name" value="NONRIBOSOMAL PEPTIDE SYNTHETASE"/>
    <property type="match status" value="1"/>
</dbReference>
<dbReference type="SUPFAM" id="SSF53474">
    <property type="entry name" value="alpha/beta-Hydrolases"/>
    <property type="match status" value="1"/>
</dbReference>
<dbReference type="GO" id="GO:0072330">
    <property type="term" value="P:monocarboxylic acid biosynthetic process"/>
    <property type="evidence" value="ECO:0007669"/>
    <property type="project" value="UniProtKB-ARBA"/>
</dbReference>
<dbReference type="NCBIfam" id="TIGR01733">
    <property type="entry name" value="AA-adenyl-dom"/>
    <property type="match status" value="1"/>
</dbReference>
<dbReference type="RefSeq" id="WP_207336597.1">
    <property type="nucleotide sequence ID" value="NZ_JAFMYU010000013.1"/>
</dbReference>
<dbReference type="Proteomes" id="UP000664795">
    <property type="component" value="Unassembled WGS sequence"/>
</dbReference>
<dbReference type="InterPro" id="IPR020845">
    <property type="entry name" value="AMP-binding_CS"/>
</dbReference>
<dbReference type="Pfam" id="PF00550">
    <property type="entry name" value="PP-binding"/>
    <property type="match status" value="1"/>
</dbReference>
<sequence>MNRATQPALTVVDFDPFAGPELVKVSPITDAQAEIWTACQFGGDDANRAYNESISLRLTGVLDRDAFEQAWLTLVQRHEALRTAFSADGQQLCLFRTLTGPLNYLDNSALLVIQREQAVTDLVAADAKIRFDLTNGPLVKATLQKLDDTTHHFTLTAHHIICDGWSTGILLQDLGQLYSSLVQGMTPKLAVAPQLSEYALAQQAYTKSDEYRQHEAYWLNLYRNGVPLVDLPTDAPRPVPRTYAGNRIDVALDTALAQALKQVGVRAGCSLVTTLTAAFELWLMRLTHQQDLVLGLPAAGQSVTDLYGLVGHCVNLLPLRSHYSPGNSFQTHLRQRRTDWMDAFEHQRVTFGGLLRKLQIRRDPARVSFVPVVFNVDMGLDEGVSFVGLSHTLISNPRAYENFELSLNATGSEQTLILEWTYNVGLFRADTVRGFHDSFAQFLWAVVQQPDALLEQVEITGAFVEKDISEEYSLHAPAVGLATDNRLPYPREKALTTLLSETAAQYPNKTALRFLGDSLTFSQLDQRANQLAQLLLKQGVLPGHRVGLAVDRSLAMVVSMLAILKTGAAYVPVDPQHPTDRINYILADATCSVLLTSAAHQGRFDASLRELVVETIWPTLAQYPATAPTSEPTGQSIAYVLYTSGTTGRPKGAAIRHHSVANVLYSIAREPGLTANDKTVSLSTVAFDLSVVEIYTALLTGAELILVDPATIRNGELLANLLDNEHITFLQTTPAAFRMLLAAGWRGNKNLRVISCAEALPLDLARTLLACCREVWNYYGPTETTIYATGKQILATDDRITIGYPIANTTVYIVDETGQLAQPGEAGELCIAGEGVSGQYLNQPELTAEKFIDNPFAPPTAAAPKGLNGHAPGAKKAQSAGPAGKLYRSGDLARRLPNGDILYMGRIDQQVKIRGFRIELGEVEHTLVQTEGIKEAVVMAREDRENDQRLVAYVVPDSQTDTDGTDWHQRWDVIYTRAADQMTTTVDANGQVHEADLDVAIAEQLTDQTDIRQQADEWLGQSVKRLKALRARRVLEVGSGAGQLLFALADNTDRYIATDYAQPAIDNLNHKLAAQPDRWAHVTAKTAPADDYSLVEKASLDLVLIHSVAQYFPDGRYLLRAIEQAVLATAPGGCVFVGDMQSKQLQAMHHAQDQLPRSSGKQTVGEFNRVVDRRVRMDDELMADPAFFYLLPQLIPGITAVDVQLREGQSVNETTKYHFDVWLYVGNAATVMPVSQQVDWKDVVSQGTSATTVLATTLVQHPGEVVCVTGIPNQRNAAGHALLTLLANADPDTSLDLIRAKLADVAPGVDPNSCWQLGESRGYQTHVRWCSNGHDNLFEVVFIPQQAGTLLPPPPAALNLAQADARAFVNEPYAPVPTVSAEQIRAWKKQAARHLPDYMVPTDFVVLPRFPITANGKIDRKALPAPTPAAVETNAQNAPATPEEKRLAALWADVLGMPQVNVDDNFFELGGHSMIAVQVMTRLEKQTGRRLPLATLFEYPTVREMARLLHEDAQPVSWESLVPIKPGGTRDPLYIVHGAGLNVLLFNAVANNLHPDQPVYGLQARGLNGVDEPFHSIPEMAQAYVAEIVAHNPTGPYLLSGFSFGGIVAFEMARQLWEQGRPVGLVALFDAYAYDAGRSNPWWQRKAQGLGLFLNKVGHTMRLIRKHRGQGVAYKMESIDRRLIKKYWQLKPSKRLDQVFTRRLIQAYWQLKFGQQQQQEAIFDTTFRIEAINDLALEAFQLLPADLEVHLFRATVQTFFMEDYAFYGWRDFARKGVHVHDVPGEHSYIFAPPNDKVFADKLQAVLDGK</sequence>
<dbReference type="Pfam" id="PF00668">
    <property type="entry name" value="Condensation"/>
    <property type="match status" value="1"/>
</dbReference>
<evidence type="ECO:0000256" key="2">
    <source>
        <dbReference type="ARBA" id="ARBA00022553"/>
    </source>
</evidence>
<dbReference type="GO" id="GO:0009239">
    <property type="term" value="P:enterobactin biosynthetic process"/>
    <property type="evidence" value="ECO:0007669"/>
    <property type="project" value="TreeGrafter"/>
</dbReference>
<keyword evidence="3" id="KW-0677">Repeat</keyword>
<dbReference type="InterPro" id="IPR009081">
    <property type="entry name" value="PP-bd_ACP"/>
</dbReference>
<dbReference type="Pfam" id="PF08242">
    <property type="entry name" value="Methyltransf_12"/>
    <property type="match status" value="1"/>
</dbReference>
<dbReference type="GO" id="GO:0047527">
    <property type="term" value="F:2,3-dihydroxybenzoate-serine ligase activity"/>
    <property type="evidence" value="ECO:0007669"/>
    <property type="project" value="TreeGrafter"/>
</dbReference>
<evidence type="ECO:0000256" key="1">
    <source>
        <dbReference type="ARBA" id="ARBA00022450"/>
    </source>
</evidence>
<gene>
    <name evidence="6" type="ORF">J2I48_16620</name>
</gene>
<keyword evidence="1" id="KW-0596">Phosphopantetheine</keyword>
<dbReference type="Gene3D" id="3.30.300.30">
    <property type="match status" value="2"/>
</dbReference>
<feature type="domain" description="Carrier" evidence="5">
    <location>
        <begin position="1438"/>
        <end position="1513"/>
    </location>
</feature>
<dbReference type="CDD" id="cd05930">
    <property type="entry name" value="A_NRPS"/>
    <property type="match status" value="1"/>
</dbReference>
<dbReference type="SMART" id="SM01294">
    <property type="entry name" value="PKS_PP_betabranch"/>
    <property type="match status" value="1"/>
</dbReference>
<dbReference type="SUPFAM" id="SSF56801">
    <property type="entry name" value="Acetyl-CoA synthetase-like"/>
    <property type="match status" value="1"/>
</dbReference>
<dbReference type="InterPro" id="IPR029058">
    <property type="entry name" value="AB_hydrolase_fold"/>
</dbReference>
<dbReference type="FunFam" id="1.10.1200.10:FF:000016">
    <property type="entry name" value="Non-ribosomal peptide synthase"/>
    <property type="match status" value="1"/>
</dbReference>
<evidence type="ECO:0000256" key="3">
    <source>
        <dbReference type="ARBA" id="ARBA00022737"/>
    </source>
</evidence>
<accession>A0A939K1U8</accession>
<dbReference type="PROSITE" id="PS50075">
    <property type="entry name" value="CARRIER"/>
    <property type="match status" value="1"/>
</dbReference>
<keyword evidence="2" id="KW-0597">Phosphoprotein</keyword>
<dbReference type="InterPro" id="IPR001031">
    <property type="entry name" value="Thioesterase"/>
</dbReference>
<dbReference type="CDD" id="cd02440">
    <property type="entry name" value="AdoMet_MTases"/>
    <property type="match status" value="1"/>
</dbReference>
<protein>
    <submittedName>
        <fullName evidence="6">Amino acid adenylation domain-containing protein</fullName>
    </submittedName>
</protein>
<proteinExistence type="predicted"/>
<dbReference type="Gene3D" id="2.30.38.10">
    <property type="entry name" value="Luciferase, Domain 3"/>
    <property type="match status" value="1"/>
</dbReference>
<dbReference type="CDD" id="cd19531">
    <property type="entry name" value="LCL_NRPS-like"/>
    <property type="match status" value="1"/>
</dbReference>
<dbReference type="InterPro" id="IPR001242">
    <property type="entry name" value="Condensation_dom"/>
</dbReference>
<dbReference type="SUPFAM" id="SSF47336">
    <property type="entry name" value="ACP-like"/>
    <property type="match status" value="1"/>
</dbReference>
<dbReference type="PANTHER" id="PTHR45527:SF1">
    <property type="entry name" value="FATTY ACID SYNTHASE"/>
    <property type="match status" value="1"/>
</dbReference>
<dbReference type="Gene3D" id="3.30.559.10">
    <property type="entry name" value="Chloramphenicol acetyltransferase-like domain"/>
    <property type="match status" value="1"/>
</dbReference>
<evidence type="ECO:0000259" key="5">
    <source>
        <dbReference type="PROSITE" id="PS50075"/>
    </source>
</evidence>
<dbReference type="Gene3D" id="3.30.559.30">
    <property type="entry name" value="Nonribosomal peptide synthetase, condensation domain"/>
    <property type="match status" value="1"/>
</dbReference>
<dbReference type="GO" id="GO:0031177">
    <property type="term" value="F:phosphopantetheine binding"/>
    <property type="evidence" value="ECO:0007669"/>
    <property type="project" value="InterPro"/>
</dbReference>
<reference evidence="6 7" key="1">
    <citation type="submission" date="2021-03" db="EMBL/GenBank/DDBJ databases">
        <title>Fibrella sp. HMF5036 genome sequencing and assembly.</title>
        <authorList>
            <person name="Kang H."/>
            <person name="Kim H."/>
            <person name="Bae S."/>
            <person name="Joh K."/>
        </authorList>
    </citation>
    <scope>NUCLEOTIDE SEQUENCE [LARGE SCALE GENOMIC DNA]</scope>
    <source>
        <strain evidence="6 7">HMF5036</strain>
    </source>
</reference>
<dbReference type="GO" id="GO:0043041">
    <property type="term" value="P:amino acid activation for nonribosomal peptide biosynthetic process"/>
    <property type="evidence" value="ECO:0007669"/>
    <property type="project" value="TreeGrafter"/>
</dbReference>
<dbReference type="GO" id="GO:0009403">
    <property type="term" value="P:toxin biosynthetic process"/>
    <property type="evidence" value="ECO:0007669"/>
    <property type="project" value="UniProtKB-ARBA"/>
</dbReference>
<dbReference type="InterPro" id="IPR000873">
    <property type="entry name" value="AMP-dep_synth/lig_dom"/>
</dbReference>
<dbReference type="InterPro" id="IPR023213">
    <property type="entry name" value="CAT-like_dom_sf"/>
</dbReference>
<dbReference type="Gene3D" id="3.40.50.150">
    <property type="entry name" value="Vaccinia Virus protein VP39"/>
    <property type="match status" value="1"/>
</dbReference>